<dbReference type="PATRIC" id="fig|1303.79.peg.1200"/>
<keyword evidence="1" id="KW-0560">Oxidoreductase</keyword>
<reference evidence="1 2" key="1">
    <citation type="submission" date="2016-01" db="EMBL/GenBank/DDBJ databases">
        <title>Highly variable Streptococcus oralis are common among viridans streptococci isolated from primates.</title>
        <authorList>
            <person name="Denapaite D."/>
            <person name="Rieger M."/>
            <person name="Koendgen S."/>
            <person name="Brueckner R."/>
            <person name="Ochigava I."/>
            <person name="Kappeler P."/>
            <person name="Maetz-Rensing K."/>
            <person name="Leendertz F."/>
            <person name="Hakenbeck R."/>
        </authorList>
    </citation>
    <scope>NUCLEOTIDE SEQUENCE [LARGE SCALE GENOMIC DNA]</scope>
    <source>
        <strain evidence="1 2">DD16</strain>
    </source>
</reference>
<sequence length="111" mass="13033">MNLTCKKRLGTIRLETMKVVVQEEITLAIFSVALKLIRQVAQTTELPIIGMGEWIRSKLFWKCIWLMLLPLELERRILQIFMSAWNLPKVMDKYGISSLEDLRREVKASLR</sequence>
<accession>A0A139PDN8</accession>
<evidence type="ECO:0000313" key="1">
    <source>
        <dbReference type="EMBL" id="KXT86382.1"/>
    </source>
</evidence>
<dbReference type="EC" id="1.3.98.1" evidence="1"/>
<dbReference type="GO" id="GO:1990663">
    <property type="term" value="F:dihydroorotate dehydrogenase (fumarate) activity"/>
    <property type="evidence" value="ECO:0007669"/>
    <property type="project" value="UniProtKB-EC"/>
</dbReference>
<protein>
    <submittedName>
        <fullName evidence="1">Dihydroorotate dehydrogenase, catalytic subunit</fullName>
        <ecNumber evidence="1">1.3.98.1</ecNumber>
    </submittedName>
</protein>
<dbReference type="AlphaFoldDB" id="A0A139PDN8"/>
<proteinExistence type="predicted"/>
<name>A0A139PDN8_STROR</name>
<organism evidence="1 2">
    <name type="scientific">Streptococcus oralis</name>
    <dbReference type="NCBI Taxonomy" id="1303"/>
    <lineage>
        <taxon>Bacteria</taxon>
        <taxon>Bacillati</taxon>
        <taxon>Bacillota</taxon>
        <taxon>Bacilli</taxon>
        <taxon>Lactobacillales</taxon>
        <taxon>Streptococcaceae</taxon>
        <taxon>Streptococcus</taxon>
    </lineage>
</organism>
<dbReference type="EMBL" id="LQOB01000193">
    <property type="protein sequence ID" value="KXT86382.1"/>
    <property type="molecule type" value="Genomic_DNA"/>
</dbReference>
<dbReference type="Proteomes" id="UP000072653">
    <property type="component" value="Unassembled WGS sequence"/>
</dbReference>
<comment type="caution">
    <text evidence="1">The sequence shown here is derived from an EMBL/GenBank/DDBJ whole genome shotgun (WGS) entry which is preliminary data.</text>
</comment>
<evidence type="ECO:0000313" key="2">
    <source>
        <dbReference type="Proteomes" id="UP000072653"/>
    </source>
</evidence>
<gene>
    <name evidence="1" type="ORF">SORDD16_01005</name>
</gene>